<name>A0ABU7CEV2_9TELE</name>
<dbReference type="Proteomes" id="UP001345963">
    <property type="component" value="Unassembled WGS sequence"/>
</dbReference>
<evidence type="ECO:0000256" key="4">
    <source>
        <dbReference type="ARBA" id="ARBA00023157"/>
    </source>
</evidence>
<gene>
    <name evidence="8" type="ORF">ATANTOWER_005773</name>
</gene>
<dbReference type="PANTHER" id="PTHR45785:SF2">
    <property type="entry name" value="COMPLEMENT FACTOR H-RELATED"/>
    <property type="match status" value="1"/>
</dbReference>
<evidence type="ECO:0000256" key="1">
    <source>
        <dbReference type="ARBA" id="ARBA00004328"/>
    </source>
</evidence>
<feature type="domain" description="Sushi" evidence="7">
    <location>
        <begin position="392"/>
        <end position="446"/>
    </location>
</feature>
<comment type="subcellular location">
    <subcellularLocation>
        <location evidence="1">Virion</location>
    </subcellularLocation>
</comment>
<evidence type="ECO:0000256" key="2">
    <source>
        <dbReference type="ARBA" id="ARBA00022659"/>
    </source>
</evidence>
<dbReference type="Pfam" id="PF00084">
    <property type="entry name" value="Sushi"/>
    <property type="match status" value="4"/>
</dbReference>
<sequence length="446" mass="50185">MHVIAKSCVLLLWVQLLASVKCQDCTLQQFKNSGRFDSNFDVSGLDNTYSGGKQVRVPCNVGYGGFFKMICTKKGWEFIGTKCEPKSCGHPGDVQFADFRLEIGEDFVFGSQVVYECYRGYHMVSRTSRRRCVADGWDGNIPVCEATKCPVFHVDNNVQVLGDPEEASSGSVIRFSCKSNDEILYGLKEIYCKDDGEWSGPVPICKAIRCSVPQIEHGSVLSGSREYKEHEILNFRCDPTYKRAAERLPKCTKFAANADWSPTPACELIKCQLTLPPLTGTTYDPPNKNMFSPGETLRVSCGEQHWILDTRTRLTEVTCSDNGAWNTDPVCQEVICPAYIQEEHYTVHTRGRKKLGDKATYRCDRNYQATRVDWIATCTRDGWGPKPLCRAILCEKPDIENIRITRNDKESYSHHEQLTYECLGGTPNTVTVTCVQGTWQGIEQCS</sequence>
<dbReference type="SMART" id="SM00032">
    <property type="entry name" value="CCP"/>
    <property type="match status" value="6"/>
</dbReference>
<keyword evidence="9" id="KW-1185">Reference proteome</keyword>
<evidence type="ECO:0000256" key="6">
    <source>
        <dbReference type="SAM" id="SignalP"/>
    </source>
</evidence>
<feature type="disulfide bond" evidence="5">
    <location>
        <begin position="149"/>
        <end position="192"/>
    </location>
</feature>
<feature type="domain" description="Sushi" evidence="7">
    <location>
        <begin position="208"/>
        <end position="268"/>
    </location>
</feature>
<feature type="domain" description="Sushi" evidence="7">
    <location>
        <begin position="86"/>
        <end position="146"/>
    </location>
</feature>
<comment type="caution">
    <text evidence="5">Lacks conserved residue(s) required for the propagation of feature annotation.</text>
</comment>
<protein>
    <recommendedName>
        <fullName evidence="7">Sushi domain-containing protein</fullName>
    </recommendedName>
</protein>
<dbReference type="InterPro" id="IPR000436">
    <property type="entry name" value="Sushi_SCR_CCP_dom"/>
</dbReference>
<accession>A0ABU7CEV2</accession>
<feature type="signal peptide" evidence="6">
    <location>
        <begin position="1"/>
        <end position="22"/>
    </location>
</feature>
<dbReference type="InterPro" id="IPR051503">
    <property type="entry name" value="ComplSys_Reg/VirEntry_Med"/>
</dbReference>
<evidence type="ECO:0000313" key="8">
    <source>
        <dbReference type="EMBL" id="MED6261482.1"/>
    </source>
</evidence>
<dbReference type="EMBL" id="JAHUTI010090158">
    <property type="protein sequence ID" value="MED6261482.1"/>
    <property type="molecule type" value="Genomic_DNA"/>
</dbReference>
<feature type="domain" description="Sushi" evidence="7">
    <location>
        <begin position="269"/>
        <end position="333"/>
    </location>
</feature>
<dbReference type="PROSITE" id="PS50923">
    <property type="entry name" value="SUSHI"/>
    <property type="match status" value="5"/>
</dbReference>
<feature type="non-terminal residue" evidence="8">
    <location>
        <position position="446"/>
    </location>
</feature>
<evidence type="ECO:0000256" key="3">
    <source>
        <dbReference type="ARBA" id="ARBA00022729"/>
    </source>
</evidence>
<comment type="caution">
    <text evidence="8">The sequence shown here is derived from an EMBL/GenBank/DDBJ whole genome shotgun (WGS) entry which is preliminary data.</text>
</comment>
<dbReference type="SUPFAM" id="SSF57535">
    <property type="entry name" value="Complement control module/SCR domain"/>
    <property type="match status" value="6"/>
</dbReference>
<evidence type="ECO:0000256" key="5">
    <source>
        <dbReference type="PROSITE-ProRule" id="PRU00302"/>
    </source>
</evidence>
<dbReference type="CDD" id="cd00033">
    <property type="entry name" value="CCP"/>
    <property type="match status" value="2"/>
</dbReference>
<dbReference type="Gene3D" id="2.10.70.10">
    <property type="entry name" value="Complement Module, domain 1"/>
    <property type="match status" value="6"/>
</dbReference>
<evidence type="ECO:0000259" key="7">
    <source>
        <dbReference type="PROSITE" id="PS50923"/>
    </source>
</evidence>
<feature type="domain" description="Sushi" evidence="7">
    <location>
        <begin position="147"/>
        <end position="207"/>
    </location>
</feature>
<feature type="chain" id="PRO_5046669293" description="Sushi domain-containing protein" evidence="6">
    <location>
        <begin position="23"/>
        <end position="446"/>
    </location>
</feature>
<feature type="disulfide bond" evidence="5">
    <location>
        <begin position="117"/>
        <end position="144"/>
    </location>
</feature>
<reference evidence="8 9" key="1">
    <citation type="submission" date="2021-07" db="EMBL/GenBank/DDBJ databases">
        <authorList>
            <person name="Palmer J.M."/>
        </authorList>
    </citation>
    <scope>NUCLEOTIDE SEQUENCE [LARGE SCALE GENOMIC DNA]</scope>
    <source>
        <strain evidence="8 9">AT_MEX2019</strain>
        <tissue evidence="8">Muscle</tissue>
    </source>
</reference>
<dbReference type="InterPro" id="IPR035976">
    <property type="entry name" value="Sushi/SCR/CCP_sf"/>
</dbReference>
<keyword evidence="2 5" id="KW-0768">Sushi</keyword>
<organism evidence="8 9">
    <name type="scientific">Ataeniobius toweri</name>
    <dbReference type="NCBI Taxonomy" id="208326"/>
    <lineage>
        <taxon>Eukaryota</taxon>
        <taxon>Metazoa</taxon>
        <taxon>Chordata</taxon>
        <taxon>Craniata</taxon>
        <taxon>Vertebrata</taxon>
        <taxon>Euteleostomi</taxon>
        <taxon>Actinopterygii</taxon>
        <taxon>Neopterygii</taxon>
        <taxon>Teleostei</taxon>
        <taxon>Neoteleostei</taxon>
        <taxon>Acanthomorphata</taxon>
        <taxon>Ovalentaria</taxon>
        <taxon>Atherinomorphae</taxon>
        <taxon>Cyprinodontiformes</taxon>
        <taxon>Goodeidae</taxon>
        <taxon>Ataeniobius</taxon>
    </lineage>
</organism>
<proteinExistence type="predicted"/>
<keyword evidence="3 6" id="KW-0732">Signal</keyword>
<dbReference type="PANTHER" id="PTHR45785">
    <property type="entry name" value="COMPLEMENT FACTOR H-RELATED"/>
    <property type="match status" value="1"/>
</dbReference>
<keyword evidence="4 5" id="KW-1015">Disulfide bond</keyword>
<evidence type="ECO:0000313" key="9">
    <source>
        <dbReference type="Proteomes" id="UP001345963"/>
    </source>
</evidence>